<dbReference type="InterPro" id="IPR013784">
    <property type="entry name" value="Carb-bd-like_fold"/>
</dbReference>
<evidence type="ECO:0000256" key="3">
    <source>
        <dbReference type="ARBA" id="ARBA00022452"/>
    </source>
</evidence>
<protein>
    <recommendedName>
        <fullName evidence="9">TonB-dependent transporter Oar-like beta-barrel domain-containing protein</fullName>
    </recommendedName>
</protein>
<evidence type="ECO:0000256" key="7">
    <source>
        <dbReference type="ARBA" id="ARBA00023237"/>
    </source>
</evidence>
<comment type="caution">
    <text evidence="10">The sequence shown here is derived from an EMBL/GenBank/DDBJ whole genome shotgun (WGS) entry which is preliminary data.</text>
</comment>
<keyword evidence="5 8" id="KW-0732">Signal</keyword>
<dbReference type="Gene3D" id="2.170.130.10">
    <property type="entry name" value="TonB-dependent receptor, plug domain"/>
    <property type="match status" value="1"/>
</dbReference>
<comment type="subcellular location">
    <subcellularLocation>
        <location evidence="1">Cell outer membrane</location>
        <topology evidence="1">Multi-pass membrane protein</topology>
    </subcellularLocation>
</comment>
<evidence type="ECO:0000313" key="10">
    <source>
        <dbReference type="EMBL" id="NYF78185.1"/>
    </source>
</evidence>
<reference evidence="10 11" key="1">
    <citation type="submission" date="2020-07" db="EMBL/GenBank/DDBJ databases">
        <title>Genomic Encyclopedia of Type Strains, Phase IV (KMG-V): Genome sequencing to study the core and pangenomes of soil and plant-associated prokaryotes.</title>
        <authorList>
            <person name="Whitman W."/>
        </authorList>
    </citation>
    <scope>NUCLEOTIDE SEQUENCE [LARGE SCALE GENOMIC DNA]</scope>
    <source>
        <strain evidence="10 11">X4EP2</strain>
    </source>
</reference>
<accession>A0A7Y9PE06</accession>
<evidence type="ECO:0000259" key="9">
    <source>
        <dbReference type="Pfam" id="PF25183"/>
    </source>
</evidence>
<dbReference type="Proteomes" id="UP000589520">
    <property type="component" value="Unassembled WGS sequence"/>
</dbReference>
<name>A0A7Y9PE06_9BACT</name>
<evidence type="ECO:0000256" key="1">
    <source>
        <dbReference type="ARBA" id="ARBA00004571"/>
    </source>
</evidence>
<keyword evidence="4" id="KW-0812">Transmembrane</keyword>
<dbReference type="PANTHER" id="PTHR30069:SF29">
    <property type="entry name" value="HEMOGLOBIN AND HEMOGLOBIN-HAPTOGLOBIN-BINDING PROTEIN 1-RELATED"/>
    <property type="match status" value="1"/>
</dbReference>
<keyword evidence="11" id="KW-1185">Reference proteome</keyword>
<evidence type="ECO:0000313" key="11">
    <source>
        <dbReference type="Proteomes" id="UP000589520"/>
    </source>
</evidence>
<feature type="chain" id="PRO_5030554403" description="TonB-dependent transporter Oar-like beta-barrel domain-containing protein" evidence="8">
    <location>
        <begin position="39"/>
        <end position="1177"/>
    </location>
</feature>
<dbReference type="InterPro" id="IPR057601">
    <property type="entry name" value="Oar-like_b-barrel"/>
</dbReference>
<dbReference type="SUPFAM" id="SSF49452">
    <property type="entry name" value="Starch-binding domain-like"/>
    <property type="match status" value="1"/>
</dbReference>
<keyword evidence="3" id="KW-1134">Transmembrane beta strand</keyword>
<dbReference type="InterPro" id="IPR039426">
    <property type="entry name" value="TonB-dep_rcpt-like"/>
</dbReference>
<dbReference type="GO" id="GO:0009279">
    <property type="term" value="C:cell outer membrane"/>
    <property type="evidence" value="ECO:0007669"/>
    <property type="project" value="UniProtKB-SubCell"/>
</dbReference>
<sequence>MSKNSFTLRIFAALGQRVSLCIALLIACTLFLSPVANAQFDNGSLVGTVHDSTGAVIPAASVTVTNKDTNIAQASQSDASGNYEFSSLRVGTYRVSATLSGFNTAIADNISISVGGRQRVDLSLQIGGTSETVEVSGVALQLETETSERGQTITNYQSEALPLVSRNYSDLLGLVAGSRQAPTAATTSSISSLVRAGAYNVNGQRSMFNNFLLDGMDNNAYGESNQGFDNQIIAVPPDSVAQFQVVTNNESAEYGRSSGATVNVATASGTNRFHATVYEFIRNTDLNAAGFFKPTTVGGAGNIIPFQKPKFNRNQFGMNFGGPIIKDKLFFFLDYEGFRQTLTPLSVLTLPTLNELNGNLVVDVRNPLTGELYKAGSAIPTNAINPLSLQVVNFFKQSLSSQLPTAGVSNTGLAANDVAVQVPFTDKADKGDLRLDYQQNPSSSWFLRVSDRKENGVNYPAIPLPLDGQTNGAIRILDQQVALGYTHLFGQDKILDVRVGLSKTKAGKFSLSIGDNAFAIPGLPTNPVVAGGLPSIGINGFTSFGRQSTNPQWQNPALLDPKVNFTWVKGKHSLKFGYEYEHIWMAVNDNNPLYGSYTYSGGYSLCPTSDTASTCNPKAVSDNYWADFLFGNTSSYSLANYFVAHLRQTLHSAYAQDDWKVRPNLTLNLGVRWEYGSPYSEQNNYISNFDPTSQTVLTITPGATAGNGITPYSGSGVYGHTLVNPDLNDFAPRVGFAYAVAPTTAIRGGFGMSYVHYTRAGSGDILAINAPQAQFAAVSQITPTTTNHCSSPLPAQIIAVGTTAPSCYATADQGFPSTLATTFNSATDNVTYIPKNTRDSYVESYFLSVQQELSKNTLLDIAYVGNRGLKLQGFLNANQKNPSILTNGKFTRPFGNWPSDITEALNEFHSNYNSLQVKYEERFVRGLTLLNSFTWSHALDNASASLEGNTPSPQDGNNIGADYAQSDYNLPVANVTSIVYELPIGRGRKYLGSSNPLVDGVIGGWQISTINTMQAGTPFNLTYSPGSANQVSQQISATYRGANEYRPNVIPGVKQILNKQVSGTSGYIQYVNPAAFALPATTINNVLQSPFGDASRNPLRNTPFYQTDLALNKKFATPIESLKVEFRTEFYNILNHTNLYLPGTIGGTLGAPSATTGGQITSTFEPRIIQFGVKILY</sequence>
<evidence type="ECO:0000256" key="8">
    <source>
        <dbReference type="SAM" id="SignalP"/>
    </source>
</evidence>
<feature type="signal peptide" evidence="8">
    <location>
        <begin position="1"/>
        <end position="38"/>
    </location>
</feature>
<dbReference type="GO" id="GO:0044718">
    <property type="term" value="P:siderophore transmembrane transport"/>
    <property type="evidence" value="ECO:0007669"/>
    <property type="project" value="TreeGrafter"/>
</dbReference>
<keyword evidence="7" id="KW-0998">Cell outer membrane</keyword>
<evidence type="ECO:0000256" key="4">
    <source>
        <dbReference type="ARBA" id="ARBA00022692"/>
    </source>
</evidence>
<dbReference type="AlphaFoldDB" id="A0A7Y9PE06"/>
<keyword evidence="6" id="KW-0472">Membrane</keyword>
<dbReference type="GO" id="GO:0030246">
    <property type="term" value="F:carbohydrate binding"/>
    <property type="evidence" value="ECO:0007669"/>
    <property type="project" value="InterPro"/>
</dbReference>
<evidence type="ECO:0000256" key="2">
    <source>
        <dbReference type="ARBA" id="ARBA00022448"/>
    </source>
</evidence>
<dbReference type="SUPFAM" id="SSF56935">
    <property type="entry name" value="Porins"/>
    <property type="match status" value="1"/>
</dbReference>
<dbReference type="Pfam" id="PF13620">
    <property type="entry name" value="CarboxypepD_reg"/>
    <property type="match status" value="1"/>
</dbReference>
<dbReference type="RefSeq" id="WP_179487396.1">
    <property type="nucleotide sequence ID" value="NZ_JACCCW010000001.1"/>
</dbReference>
<proteinExistence type="predicted"/>
<organism evidence="10 11">
    <name type="scientific">Granulicella arctica</name>
    <dbReference type="NCBI Taxonomy" id="940613"/>
    <lineage>
        <taxon>Bacteria</taxon>
        <taxon>Pseudomonadati</taxon>
        <taxon>Acidobacteriota</taxon>
        <taxon>Terriglobia</taxon>
        <taxon>Terriglobales</taxon>
        <taxon>Acidobacteriaceae</taxon>
        <taxon>Granulicella</taxon>
    </lineage>
</organism>
<evidence type="ECO:0000256" key="5">
    <source>
        <dbReference type="ARBA" id="ARBA00022729"/>
    </source>
</evidence>
<dbReference type="Gene3D" id="2.40.170.20">
    <property type="entry name" value="TonB-dependent receptor, beta-barrel domain"/>
    <property type="match status" value="1"/>
</dbReference>
<keyword evidence="2" id="KW-0813">Transport</keyword>
<dbReference type="EMBL" id="JACCCW010000001">
    <property type="protein sequence ID" value="NYF78185.1"/>
    <property type="molecule type" value="Genomic_DNA"/>
</dbReference>
<evidence type="ECO:0000256" key="6">
    <source>
        <dbReference type="ARBA" id="ARBA00023136"/>
    </source>
</evidence>
<gene>
    <name evidence="10" type="ORF">HDF17_000472</name>
</gene>
<dbReference type="PROSITE" id="PS51257">
    <property type="entry name" value="PROKAR_LIPOPROTEIN"/>
    <property type="match status" value="1"/>
</dbReference>
<feature type="domain" description="TonB-dependent transporter Oar-like beta-barrel" evidence="9">
    <location>
        <begin position="266"/>
        <end position="1170"/>
    </location>
</feature>
<dbReference type="Pfam" id="PF25183">
    <property type="entry name" value="OMP_b-brl_4"/>
    <property type="match status" value="1"/>
</dbReference>
<dbReference type="InterPro" id="IPR036942">
    <property type="entry name" value="Beta-barrel_TonB_sf"/>
</dbReference>
<dbReference type="InterPro" id="IPR037066">
    <property type="entry name" value="Plug_dom_sf"/>
</dbReference>
<dbReference type="Gene3D" id="2.60.40.1120">
    <property type="entry name" value="Carboxypeptidase-like, regulatory domain"/>
    <property type="match status" value="1"/>
</dbReference>
<dbReference type="GO" id="GO:0015344">
    <property type="term" value="F:siderophore uptake transmembrane transporter activity"/>
    <property type="evidence" value="ECO:0007669"/>
    <property type="project" value="TreeGrafter"/>
</dbReference>
<dbReference type="PANTHER" id="PTHR30069">
    <property type="entry name" value="TONB-DEPENDENT OUTER MEMBRANE RECEPTOR"/>
    <property type="match status" value="1"/>
</dbReference>